<dbReference type="SUPFAM" id="SSF63825">
    <property type="entry name" value="YWTD domain"/>
    <property type="match status" value="1"/>
</dbReference>
<keyword evidence="1" id="KW-0732">Signal</keyword>
<sequence length="389" mass="44505">MIKTVRLYTLCILSLSSIFSCTDNISESEITTIKLTPNKESHLLLSSIIDSLHILPLETTEQALLSDIRELEYDEGLYFIQNDQDMLIYIFNRNGKFNCKPAKKGQGPGEIRFPQNFALNKIDKEIWLTNNNSFYKYNYAGKYLGNKPYSLAFSDFCIEKNGNIYFYTNKTNNSHIGDGFLTGNITMLSPQGEKKTWFKSKAALQHEPNKSYMSFFTRIPFSEQEDGKITCHYAFCDTIYSIHKDCITPSYVIDFGENKSKIDLDQIPGSDVDEYIHAHPKTVWYAREVLETSNIVRFSYNFGFESYADVYYNKSNGHILEGKPINDLLGGYIKILGKRGNTIIGCIPAIDIQLSDKLSSFISQEKLSELKKITPESNPILIEFTLKDF</sequence>
<feature type="signal peptide" evidence="1">
    <location>
        <begin position="1"/>
        <end position="22"/>
    </location>
</feature>
<accession>A0ABR6KGD1</accession>
<dbReference type="InterPro" id="IPR011042">
    <property type="entry name" value="6-blade_b-propeller_TolB-like"/>
</dbReference>
<feature type="chain" id="PRO_5045596275" description="6-bladed beta-propeller" evidence="1">
    <location>
        <begin position="23"/>
        <end position="389"/>
    </location>
</feature>
<proteinExistence type="predicted"/>
<evidence type="ECO:0000313" key="2">
    <source>
        <dbReference type="EMBL" id="MBB4620566.1"/>
    </source>
</evidence>
<protein>
    <recommendedName>
        <fullName evidence="4">6-bladed beta-propeller</fullName>
    </recommendedName>
</protein>
<dbReference type="RefSeq" id="WP_183668696.1">
    <property type="nucleotide sequence ID" value="NZ_BMPB01000010.1"/>
</dbReference>
<evidence type="ECO:0000256" key="1">
    <source>
        <dbReference type="SAM" id="SignalP"/>
    </source>
</evidence>
<gene>
    <name evidence="2" type="ORF">GGQ57_000440</name>
</gene>
<dbReference type="Gene3D" id="2.120.10.30">
    <property type="entry name" value="TolB, C-terminal domain"/>
    <property type="match status" value="1"/>
</dbReference>
<evidence type="ECO:0008006" key="4">
    <source>
        <dbReference type="Google" id="ProtNLM"/>
    </source>
</evidence>
<keyword evidence="3" id="KW-1185">Reference proteome</keyword>
<organism evidence="2 3">
    <name type="scientific">Parabacteroides faecis</name>
    <dbReference type="NCBI Taxonomy" id="1217282"/>
    <lineage>
        <taxon>Bacteria</taxon>
        <taxon>Pseudomonadati</taxon>
        <taxon>Bacteroidota</taxon>
        <taxon>Bacteroidia</taxon>
        <taxon>Bacteroidales</taxon>
        <taxon>Tannerellaceae</taxon>
        <taxon>Parabacteroides</taxon>
    </lineage>
</organism>
<dbReference type="EMBL" id="JACHOC010000001">
    <property type="protein sequence ID" value="MBB4620566.1"/>
    <property type="molecule type" value="Genomic_DNA"/>
</dbReference>
<dbReference type="Proteomes" id="UP000533637">
    <property type="component" value="Unassembled WGS sequence"/>
</dbReference>
<name>A0ABR6KGD1_9BACT</name>
<evidence type="ECO:0000313" key="3">
    <source>
        <dbReference type="Proteomes" id="UP000533637"/>
    </source>
</evidence>
<reference evidence="2 3" key="1">
    <citation type="submission" date="2020-08" db="EMBL/GenBank/DDBJ databases">
        <title>Genomic Encyclopedia of Type Strains, Phase IV (KMG-IV): sequencing the most valuable type-strain genomes for metagenomic binning, comparative biology and taxonomic classification.</title>
        <authorList>
            <person name="Goeker M."/>
        </authorList>
    </citation>
    <scope>NUCLEOTIDE SEQUENCE [LARGE SCALE GENOMIC DNA]</scope>
    <source>
        <strain evidence="2 3">DSM 102983</strain>
    </source>
</reference>
<dbReference type="Pfam" id="PF17170">
    <property type="entry name" value="DUF5128"/>
    <property type="match status" value="1"/>
</dbReference>
<dbReference type="PROSITE" id="PS51257">
    <property type="entry name" value="PROKAR_LIPOPROTEIN"/>
    <property type="match status" value="1"/>
</dbReference>
<comment type="caution">
    <text evidence="2">The sequence shown here is derived from an EMBL/GenBank/DDBJ whole genome shotgun (WGS) entry which is preliminary data.</text>
</comment>